<evidence type="ECO:0008006" key="3">
    <source>
        <dbReference type="Google" id="ProtNLM"/>
    </source>
</evidence>
<dbReference type="EMBL" id="AHNR02000057">
    <property type="protein sequence ID" value="EKR54073.1"/>
    <property type="molecule type" value="Genomic_DNA"/>
</dbReference>
<dbReference type="PANTHER" id="PTHR36766">
    <property type="entry name" value="PLANT BROAD-SPECTRUM MILDEW RESISTANCE PROTEIN RPW8"/>
    <property type="match status" value="1"/>
</dbReference>
<evidence type="ECO:0000313" key="2">
    <source>
        <dbReference type="Proteomes" id="UP000001340"/>
    </source>
</evidence>
<dbReference type="InterPro" id="IPR032675">
    <property type="entry name" value="LRR_dom_sf"/>
</dbReference>
<name>A0A0E2D271_LEPIR</name>
<sequence length="280" mass="31807">MSNNTWGMVDEKQKSAWQKTMPFFLEDPHVISWNQISEKINKKQITLLRILSLDDTILEIPEYIHTFSNLIELEVPRKFILKLENKLLPSSLKTLCITGNGQCTWHSNLNLPNIDTLKTEGFVLRFIHSNLNGLKNLVLKLDKNATMLNVIQKYRLNSLGLTNVNKNEIFEKISLIGLNQLGIAIGRIESLSGITNLNTLKILNITNLPRLSDLSEIQFLSKLEELSIQYCNQITNPEVILKLSSLRKLEIVGCKNIGLNSIREKINSMNLEKLSILGSS</sequence>
<protein>
    <recommendedName>
        <fullName evidence="3">Leucine rich repeat protein</fullName>
    </recommendedName>
</protein>
<dbReference type="SUPFAM" id="SSF52058">
    <property type="entry name" value="L domain-like"/>
    <property type="match status" value="1"/>
</dbReference>
<reference evidence="1 2" key="1">
    <citation type="submission" date="2012-10" db="EMBL/GenBank/DDBJ databases">
        <authorList>
            <person name="Harkins D.M."/>
            <person name="Durkin A.S."/>
            <person name="Brinkac L.M."/>
            <person name="Haft D.H."/>
            <person name="Selengut J.D."/>
            <person name="Sanka R."/>
            <person name="DePew J."/>
            <person name="Purushe J."/>
            <person name="Chanthongthip A."/>
            <person name="Lattana O."/>
            <person name="Phetsouvanh R."/>
            <person name="Newton P.N."/>
            <person name="Vinetz J.M."/>
            <person name="Sutton G.G."/>
            <person name="Nierman W.C."/>
            <person name="Fouts D.E."/>
        </authorList>
    </citation>
    <scope>NUCLEOTIDE SEQUENCE [LARGE SCALE GENOMIC DNA]</scope>
    <source>
        <strain evidence="1 2">UI 12758</strain>
    </source>
</reference>
<dbReference type="Proteomes" id="UP000001340">
    <property type="component" value="Unassembled WGS sequence"/>
</dbReference>
<gene>
    <name evidence="1" type="ORF">LEP1GSC105_4546</name>
</gene>
<comment type="caution">
    <text evidence="1">The sequence shown here is derived from an EMBL/GenBank/DDBJ whole genome shotgun (WGS) entry which is preliminary data.</text>
</comment>
<evidence type="ECO:0000313" key="1">
    <source>
        <dbReference type="EMBL" id="EKR54073.1"/>
    </source>
</evidence>
<dbReference type="AlphaFoldDB" id="A0A0E2D271"/>
<proteinExistence type="predicted"/>
<organism evidence="1 2">
    <name type="scientific">Leptospira interrogans str. UI 12758</name>
    <dbReference type="NCBI Taxonomy" id="1049938"/>
    <lineage>
        <taxon>Bacteria</taxon>
        <taxon>Pseudomonadati</taxon>
        <taxon>Spirochaetota</taxon>
        <taxon>Spirochaetia</taxon>
        <taxon>Leptospirales</taxon>
        <taxon>Leptospiraceae</taxon>
        <taxon>Leptospira</taxon>
    </lineage>
</organism>
<dbReference type="PANTHER" id="PTHR36766:SF63">
    <property type="entry name" value="NB-ARC DOMAIN-CONTAINING PROTEIN"/>
    <property type="match status" value="1"/>
</dbReference>
<accession>A0A0E2D271</accession>
<dbReference type="Gene3D" id="3.80.10.10">
    <property type="entry name" value="Ribonuclease Inhibitor"/>
    <property type="match status" value="1"/>
</dbReference>